<keyword evidence="1" id="KW-0472">Membrane</keyword>
<accession>A0ABP1RTA3</accession>
<name>A0ABP1RTA3_9HEXA</name>
<feature type="transmembrane region" description="Helical" evidence="1">
    <location>
        <begin position="70"/>
        <end position="90"/>
    </location>
</feature>
<reference evidence="3 4" key="1">
    <citation type="submission" date="2024-08" db="EMBL/GenBank/DDBJ databases">
        <authorList>
            <person name="Cucini C."/>
            <person name="Frati F."/>
        </authorList>
    </citation>
    <scope>NUCLEOTIDE SEQUENCE [LARGE SCALE GENOMIC DNA]</scope>
</reference>
<feature type="signal peptide" evidence="2">
    <location>
        <begin position="1"/>
        <end position="19"/>
    </location>
</feature>
<feature type="chain" id="PRO_5045869781" evidence="2">
    <location>
        <begin position="20"/>
        <end position="221"/>
    </location>
</feature>
<evidence type="ECO:0000256" key="1">
    <source>
        <dbReference type="SAM" id="Phobius"/>
    </source>
</evidence>
<evidence type="ECO:0000313" key="3">
    <source>
        <dbReference type="EMBL" id="CAL8134935.1"/>
    </source>
</evidence>
<feature type="transmembrane region" description="Helical" evidence="1">
    <location>
        <begin position="154"/>
        <end position="177"/>
    </location>
</feature>
<evidence type="ECO:0000313" key="4">
    <source>
        <dbReference type="Proteomes" id="UP001642540"/>
    </source>
</evidence>
<keyword evidence="1" id="KW-0812">Transmembrane</keyword>
<feature type="transmembrane region" description="Helical" evidence="1">
    <location>
        <begin position="183"/>
        <end position="206"/>
    </location>
</feature>
<evidence type="ECO:0000256" key="2">
    <source>
        <dbReference type="SAM" id="SignalP"/>
    </source>
</evidence>
<dbReference type="EMBL" id="CAXLJM020000107">
    <property type="protein sequence ID" value="CAL8134935.1"/>
    <property type="molecule type" value="Genomic_DNA"/>
</dbReference>
<protein>
    <submittedName>
        <fullName evidence="3">Uncharacterized protein</fullName>
    </submittedName>
</protein>
<dbReference type="Proteomes" id="UP001642540">
    <property type="component" value="Unassembled WGS sequence"/>
</dbReference>
<keyword evidence="2" id="KW-0732">Signal</keyword>
<comment type="caution">
    <text evidence="3">The sequence shown here is derived from an EMBL/GenBank/DDBJ whole genome shotgun (WGS) entry which is preliminary data.</text>
</comment>
<sequence length="221" mass="25575">MRILSLIFFVTSILYLLKVDDLLELPDYTFSKHFKLYVRSAWRELSVLKYNHIPTPVDVTFASSLSTIDIVAGVVCICVTLLNQLVWLFAEMFVYGPLPLTLWLSTRNFEKFVMQLVRDDEDDFLENCREKAWFQALHKYKELRCFSDSLNSVWSLYVILWILDSGLTICAIIKSSLESQNGLTIIFSMSLGFLLTTALIVCAEVCRKVSCPFFIIHSYMF</sequence>
<keyword evidence="4" id="KW-1185">Reference proteome</keyword>
<gene>
    <name evidence="3" type="ORF">ODALV1_LOCUS25752</name>
</gene>
<proteinExistence type="predicted"/>
<keyword evidence="1" id="KW-1133">Transmembrane helix</keyword>
<organism evidence="3 4">
    <name type="scientific">Orchesella dallaii</name>
    <dbReference type="NCBI Taxonomy" id="48710"/>
    <lineage>
        <taxon>Eukaryota</taxon>
        <taxon>Metazoa</taxon>
        <taxon>Ecdysozoa</taxon>
        <taxon>Arthropoda</taxon>
        <taxon>Hexapoda</taxon>
        <taxon>Collembola</taxon>
        <taxon>Entomobryomorpha</taxon>
        <taxon>Entomobryoidea</taxon>
        <taxon>Orchesellidae</taxon>
        <taxon>Orchesellinae</taxon>
        <taxon>Orchesella</taxon>
    </lineage>
</organism>